<dbReference type="AlphaFoldDB" id="A0ABC8KAC7"/>
<protein>
    <submittedName>
        <fullName evidence="1">Uncharacterized protein</fullName>
    </submittedName>
</protein>
<comment type="caution">
    <text evidence="1">The sequence shown here is derived from an EMBL/GenBank/DDBJ whole genome shotgun (WGS) entry which is preliminary data.</text>
</comment>
<proteinExistence type="predicted"/>
<accession>A0ABC8KAC7</accession>
<organism evidence="1 2">
    <name type="scientific">Eruca vesicaria subsp. sativa</name>
    <name type="common">Garden rocket</name>
    <name type="synonym">Eruca sativa</name>
    <dbReference type="NCBI Taxonomy" id="29727"/>
    <lineage>
        <taxon>Eukaryota</taxon>
        <taxon>Viridiplantae</taxon>
        <taxon>Streptophyta</taxon>
        <taxon>Embryophyta</taxon>
        <taxon>Tracheophyta</taxon>
        <taxon>Spermatophyta</taxon>
        <taxon>Magnoliopsida</taxon>
        <taxon>eudicotyledons</taxon>
        <taxon>Gunneridae</taxon>
        <taxon>Pentapetalae</taxon>
        <taxon>rosids</taxon>
        <taxon>malvids</taxon>
        <taxon>Brassicales</taxon>
        <taxon>Brassicaceae</taxon>
        <taxon>Brassiceae</taxon>
        <taxon>Eruca</taxon>
    </lineage>
</organism>
<evidence type="ECO:0000313" key="1">
    <source>
        <dbReference type="EMBL" id="CAH8351164.1"/>
    </source>
</evidence>
<name>A0ABC8KAC7_ERUVS</name>
<dbReference type="Proteomes" id="UP001642260">
    <property type="component" value="Unassembled WGS sequence"/>
</dbReference>
<keyword evidence="2" id="KW-1185">Reference proteome</keyword>
<reference evidence="1 2" key="1">
    <citation type="submission" date="2022-03" db="EMBL/GenBank/DDBJ databases">
        <authorList>
            <person name="Macdonald S."/>
            <person name="Ahmed S."/>
            <person name="Newling K."/>
        </authorList>
    </citation>
    <scope>NUCLEOTIDE SEQUENCE [LARGE SCALE GENOMIC DNA]</scope>
</reference>
<sequence>MEFILIFSLHAEDAASPVLPPACLEWHLDTLLAGGKPINRTNHSLDEVNVIQNDLSCWRKENQRHGKLRIILESSGTSRDCLIPGGLDPHRYFLRALGTEDVLIKAYCGENRRRGDFSTDDNLPITLVPTGHLGTGQTLKNIKINRGGDHRKLPGQHVCCYELKKLQAYLSRSSSS</sequence>
<dbReference type="EMBL" id="CAKOAT010168933">
    <property type="protein sequence ID" value="CAH8351164.1"/>
    <property type="molecule type" value="Genomic_DNA"/>
</dbReference>
<evidence type="ECO:0000313" key="2">
    <source>
        <dbReference type="Proteomes" id="UP001642260"/>
    </source>
</evidence>
<gene>
    <name evidence="1" type="ORF">ERUC_LOCUS18200</name>
</gene>